<feature type="compositionally biased region" description="Basic residues" evidence="4">
    <location>
        <begin position="282"/>
        <end position="293"/>
    </location>
</feature>
<sequence length="385" mass="41165">MKSQICDLLKIEFPLVAFSHCRDVVAAVSKAGGMGVLGAVGLTPEKLEIELNWIDEHVDGKPYGVDVLVPNSYVGKGENLTTDDLRAMIPQEHRDFRSDILEQYDLQASDLRSSENSKELESNSNGVLGAGLDGAKEVLEVAFAHPISLVANALGVPPKWMLEMGKEHNVPVAALVGAKQHAVKQAEAGVDIIVVSGTEGGGHCGSVSTMVLVPEVRRALKDYGDVPILAAGGICTGEQMAGVMAMGADGVWCASVFLPTTEAETSDNVKEKMIAASSSHTVRSKSRTGKHSRQLSSPWVEAWEGKDAPEPLPMPLQTMVSEPALKKVADQAAIGHEGAKQLETYWVGQGIGLVNETITAGQTVQKFKEEFIDSYERVNGFFSDD</sequence>
<keyword evidence="2" id="KW-0288">FMN</keyword>
<keyword evidence="1" id="KW-0285">Flavoprotein</keyword>
<dbReference type="EMBL" id="JH611156">
    <property type="protein sequence ID" value="EJP72303.1"/>
    <property type="molecule type" value="Genomic_DNA"/>
</dbReference>
<keyword evidence="3" id="KW-0560">Oxidoreductase</keyword>
<dbReference type="HOGENOM" id="CLU_038732_2_4_6"/>
<keyword evidence="5" id="KW-0223">Dioxygenase</keyword>
<evidence type="ECO:0000256" key="2">
    <source>
        <dbReference type="ARBA" id="ARBA00022643"/>
    </source>
</evidence>
<dbReference type="PANTHER" id="PTHR32332">
    <property type="entry name" value="2-NITROPROPANE DIOXYGENASE"/>
    <property type="match status" value="1"/>
</dbReference>
<proteinExistence type="predicted"/>
<evidence type="ECO:0000256" key="4">
    <source>
        <dbReference type="SAM" id="MobiDB-lite"/>
    </source>
</evidence>
<organism evidence="5 6">
    <name type="scientific">SAR86 cluster bacterium SAR86A</name>
    <dbReference type="NCBI Taxonomy" id="1123866"/>
    <lineage>
        <taxon>Bacteria</taxon>
        <taxon>Pseudomonadati</taxon>
        <taxon>Pseudomonadota</taxon>
        <taxon>Gammaproteobacteria</taxon>
        <taxon>SAR86 cluster</taxon>
    </lineage>
</organism>
<evidence type="ECO:0000313" key="5">
    <source>
        <dbReference type="EMBL" id="EJP72303.1"/>
    </source>
</evidence>
<evidence type="ECO:0000256" key="3">
    <source>
        <dbReference type="ARBA" id="ARBA00023002"/>
    </source>
</evidence>
<name>J5K9Z7_9GAMM</name>
<feature type="region of interest" description="Disordered" evidence="4">
    <location>
        <begin position="276"/>
        <end position="297"/>
    </location>
</feature>
<evidence type="ECO:0000313" key="6">
    <source>
        <dbReference type="Proteomes" id="UP000010305"/>
    </source>
</evidence>
<dbReference type="Proteomes" id="UP000010305">
    <property type="component" value="Unassembled WGS sequence"/>
</dbReference>
<dbReference type="GO" id="GO:0051213">
    <property type="term" value="F:dioxygenase activity"/>
    <property type="evidence" value="ECO:0007669"/>
    <property type="project" value="UniProtKB-KW"/>
</dbReference>
<dbReference type="InterPro" id="IPR004136">
    <property type="entry name" value="NMO"/>
</dbReference>
<dbReference type="Gene3D" id="3.20.20.70">
    <property type="entry name" value="Aldolase class I"/>
    <property type="match status" value="1"/>
</dbReference>
<dbReference type="Pfam" id="PF03060">
    <property type="entry name" value="NMO"/>
    <property type="match status" value="1"/>
</dbReference>
<reference evidence="5 6" key="1">
    <citation type="journal article" date="2012" name="ISME J.">
        <title>Genomic insights to SAR86, an abundant and uncultivated marine bacterial lineage.</title>
        <authorList>
            <person name="Dupont C.L."/>
            <person name="Rusch D.B."/>
            <person name="Yooseph S."/>
            <person name="Lombardo M.J."/>
            <person name="Richter R.A."/>
            <person name="Valas R."/>
            <person name="Novotny M."/>
            <person name="Yee-Greenbaum J."/>
            <person name="Selengut J.D."/>
            <person name="Haft D.H."/>
            <person name="Halpern A.L."/>
            <person name="Lasken R.S."/>
            <person name="Nealson K."/>
            <person name="Friedman R."/>
            <person name="Venter J.C."/>
        </authorList>
    </citation>
    <scope>NUCLEOTIDE SEQUENCE [LARGE SCALE GENOMIC DNA]</scope>
</reference>
<dbReference type="InterPro" id="IPR013785">
    <property type="entry name" value="Aldolase_TIM"/>
</dbReference>
<dbReference type="GO" id="GO:0018580">
    <property type="term" value="F:nitronate monooxygenase activity"/>
    <property type="evidence" value="ECO:0007669"/>
    <property type="project" value="InterPro"/>
</dbReference>
<evidence type="ECO:0000256" key="1">
    <source>
        <dbReference type="ARBA" id="ARBA00022630"/>
    </source>
</evidence>
<dbReference type="SUPFAM" id="SSF51412">
    <property type="entry name" value="Inosine monophosphate dehydrogenase (IMPDH)"/>
    <property type="match status" value="1"/>
</dbReference>
<dbReference type="STRING" id="1123866.NT01SARS_0801"/>
<gene>
    <name evidence="5" type="ORF">NT01SARS_0801</name>
</gene>
<dbReference type="AlphaFoldDB" id="J5K9Z7"/>
<protein>
    <submittedName>
        <fullName evidence="5">2-nitropropane dioxygenase, NPD</fullName>
    </submittedName>
</protein>
<dbReference type="CDD" id="cd04730">
    <property type="entry name" value="NPD_like"/>
    <property type="match status" value="1"/>
</dbReference>
<accession>J5K9Z7</accession>
<dbReference type="PANTHER" id="PTHR32332:SF38">
    <property type="entry name" value="MONOOXYGENASE RV1533-RELATED"/>
    <property type="match status" value="1"/>
</dbReference>